<accession>A0A645GRF2</accession>
<gene>
    <name evidence="1" type="ORF">SDC9_176881</name>
</gene>
<comment type="caution">
    <text evidence="1">The sequence shown here is derived from an EMBL/GenBank/DDBJ whole genome shotgun (WGS) entry which is preliminary data.</text>
</comment>
<evidence type="ECO:0000313" key="1">
    <source>
        <dbReference type="EMBL" id="MPN29428.1"/>
    </source>
</evidence>
<protein>
    <submittedName>
        <fullName evidence="1">Uncharacterized protein</fullName>
    </submittedName>
</protein>
<sequence length="87" mass="10052">MGKDFFYTRERSAWQREQAVVDAHAKAFDDVEAVLLHQVVHFGHRAVDAVFHREYPILAKPLFDCAEYAIEPVEVEDVGERKQPVAR</sequence>
<dbReference type="AlphaFoldDB" id="A0A645GRF2"/>
<reference evidence="1" key="1">
    <citation type="submission" date="2019-08" db="EMBL/GenBank/DDBJ databases">
        <authorList>
            <person name="Kucharzyk K."/>
            <person name="Murdoch R.W."/>
            <person name="Higgins S."/>
            <person name="Loffler F."/>
        </authorList>
    </citation>
    <scope>NUCLEOTIDE SEQUENCE</scope>
</reference>
<name>A0A645GRF2_9ZZZZ</name>
<organism evidence="1">
    <name type="scientific">bioreactor metagenome</name>
    <dbReference type="NCBI Taxonomy" id="1076179"/>
    <lineage>
        <taxon>unclassified sequences</taxon>
        <taxon>metagenomes</taxon>
        <taxon>ecological metagenomes</taxon>
    </lineage>
</organism>
<dbReference type="EMBL" id="VSSQ01080125">
    <property type="protein sequence ID" value="MPN29428.1"/>
    <property type="molecule type" value="Genomic_DNA"/>
</dbReference>
<proteinExistence type="predicted"/>